<gene>
    <name evidence="4" type="primary">Mo03209</name>
    <name evidence="4" type="ORF">E5Q_03209</name>
</gene>
<reference evidence="4 5" key="2">
    <citation type="journal article" date="2012" name="Open Biol.">
        <title>Characteristics of nucleosomes and linker DNA regions on the genome of the basidiomycete Mixia osmundae revealed by mono- and dinucleosome mapping.</title>
        <authorList>
            <person name="Nishida H."/>
            <person name="Kondo S."/>
            <person name="Matsumoto T."/>
            <person name="Suzuki Y."/>
            <person name="Yoshikawa H."/>
            <person name="Taylor T.D."/>
            <person name="Sugiyama J."/>
        </authorList>
    </citation>
    <scope>NUCLEOTIDE SEQUENCE [LARGE SCALE GENOMIC DNA]</scope>
    <source>
        <strain evidence="5">CBS 9802 / IAM 14324 / JCM 22182 / KY 12970</strain>
    </source>
</reference>
<dbReference type="eggNOG" id="ENOG502SA25">
    <property type="taxonomic scope" value="Eukaryota"/>
</dbReference>
<evidence type="ECO:0000313" key="5">
    <source>
        <dbReference type="Proteomes" id="UP000009131"/>
    </source>
</evidence>
<dbReference type="AlphaFoldDB" id="G7E131"/>
<dbReference type="InterPro" id="IPR038955">
    <property type="entry name" value="PriA/CPL1_fungi"/>
</dbReference>
<accession>G7E131</accession>
<dbReference type="STRING" id="764103.G7E131"/>
<dbReference type="RefSeq" id="XP_014567415.1">
    <property type="nucleotide sequence ID" value="XM_014711929.1"/>
</dbReference>
<keyword evidence="2" id="KW-0732">Signal</keyword>
<dbReference type="HOGENOM" id="CLU_987260_0_0_1"/>
<feature type="region of interest" description="Disordered" evidence="1">
    <location>
        <begin position="224"/>
        <end position="282"/>
    </location>
</feature>
<dbReference type="PANTHER" id="PTHR35192:SF2">
    <property type="entry name" value="APPLE DOMAIN-CONTAINING PROTEIN"/>
    <property type="match status" value="1"/>
</dbReference>
<dbReference type="PANTHER" id="PTHR35192">
    <property type="entry name" value="PROTEIN, PUTATIVE-RELATED"/>
    <property type="match status" value="1"/>
</dbReference>
<feature type="signal peptide" evidence="2">
    <location>
        <begin position="1"/>
        <end position="26"/>
    </location>
</feature>
<evidence type="ECO:0000313" key="4">
    <source>
        <dbReference type="EMBL" id="GAA96541.1"/>
    </source>
</evidence>
<evidence type="ECO:0000256" key="2">
    <source>
        <dbReference type="SAM" id="SignalP"/>
    </source>
</evidence>
<comment type="caution">
    <text evidence="4">The sequence shown here is derived from an EMBL/GenBank/DDBJ whole genome shotgun (WGS) entry which is preliminary data.</text>
</comment>
<dbReference type="InParanoid" id="G7E131"/>
<dbReference type="EMBL" id="BABT02000102">
    <property type="protein sequence ID" value="GAA96541.1"/>
    <property type="molecule type" value="Genomic_DNA"/>
</dbReference>
<dbReference type="OrthoDB" id="439917at2759"/>
<protein>
    <recommendedName>
        <fullName evidence="3">Protein CPL1-like domain-containing protein</fullName>
    </recommendedName>
</protein>
<feature type="domain" description="Protein CPL1-like" evidence="3">
    <location>
        <begin position="155"/>
        <end position="213"/>
    </location>
</feature>
<sequence>MGRKGRTSLVLAAATLLASSTSSVEAVAAPDLSSSTTTRSNHLVERASVLSVYCAGTSLFTPCPAPTNGVAYCTLALKCAFSCNTGYTVSGSSCVLAASSKAKARKKRDLAKETLCPTGESACPIAGSHTYQFASVFLDKLDSTSAMSIGDGLAWECIDPTSQIDSCGGCAARGEGTDCTSIPHSRGVGCHKGTCTVFSCVDGFSPSANATACQPIHLFNSQGIHAHPHASGHGHNHSNTHRRRSAHAHAHSGGHRQLAQAYHVQTSRSSGHHSHHARGHSR</sequence>
<dbReference type="Proteomes" id="UP000009131">
    <property type="component" value="Unassembled WGS sequence"/>
</dbReference>
<dbReference type="InterPro" id="IPR048661">
    <property type="entry name" value="CPL1-like"/>
</dbReference>
<evidence type="ECO:0000259" key="3">
    <source>
        <dbReference type="Pfam" id="PF21671"/>
    </source>
</evidence>
<reference evidence="4 5" key="1">
    <citation type="journal article" date="2011" name="J. Gen. Appl. Microbiol.">
        <title>Draft genome sequencing of the enigmatic basidiomycete Mixia osmundae.</title>
        <authorList>
            <person name="Nishida H."/>
            <person name="Nagatsuka Y."/>
            <person name="Sugiyama J."/>
        </authorList>
    </citation>
    <scope>NUCLEOTIDE SEQUENCE [LARGE SCALE GENOMIC DNA]</scope>
    <source>
        <strain evidence="5">CBS 9802 / IAM 14324 / JCM 22182 / KY 12970</strain>
    </source>
</reference>
<proteinExistence type="predicted"/>
<feature type="compositionally biased region" description="Basic residues" evidence="1">
    <location>
        <begin position="270"/>
        <end position="282"/>
    </location>
</feature>
<name>G7E131_MIXOS</name>
<feature type="compositionally biased region" description="Basic residues" evidence="1">
    <location>
        <begin position="226"/>
        <end position="254"/>
    </location>
</feature>
<dbReference type="Pfam" id="PF21671">
    <property type="entry name" value="CPL1-like"/>
    <property type="match status" value="1"/>
</dbReference>
<evidence type="ECO:0000256" key="1">
    <source>
        <dbReference type="SAM" id="MobiDB-lite"/>
    </source>
</evidence>
<feature type="chain" id="PRO_5009955638" description="Protein CPL1-like domain-containing protein" evidence="2">
    <location>
        <begin position="27"/>
        <end position="282"/>
    </location>
</feature>
<organism evidence="4 5">
    <name type="scientific">Mixia osmundae (strain CBS 9802 / IAM 14324 / JCM 22182 / KY 12970)</name>
    <dbReference type="NCBI Taxonomy" id="764103"/>
    <lineage>
        <taxon>Eukaryota</taxon>
        <taxon>Fungi</taxon>
        <taxon>Dikarya</taxon>
        <taxon>Basidiomycota</taxon>
        <taxon>Pucciniomycotina</taxon>
        <taxon>Mixiomycetes</taxon>
        <taxon>Mixiales</taxon>
        <taxon>Mixiaceae</taxon>
        <taxon>Mixia</taxon>
    </lineage>
</organism>
<keyword evidence="5" id="KW-1185">Reference proteome</keyword>